<organism evidence="6 7">
    <name type="scientific">Flectobacillus roseus</name>
    <dbReference type="NCBI Taxonomy" id="502259"/>
    <lineage>
        <taxon>Bacteria</taxon>
        <taxon>Pseudomonadati</taxon>
        <taxon>Bacteroidota</taxon>
        <taxon>Cytophagia</taxon>
        <taxon>Cytophagales</taxon>
        <taxon>Flectobacillaceae</taxon>
        <taxon>Flectobacillus</taxon>
    </lineage>
</organism>
<dbReference type="SMART" id="SM00903">
    <property type="entry name" value="Flavin_Reduct"/>
    <property type="match status" value="1"/>
</dbReference>
<dbReference type="Gene3D" id="2.30.110.10">
    <property type="entry name" value="Electron Transport, Fmn-binding Protein, Chain A"/>
    <property type="match status" value="1"/>
</dbReference>
<evidence type="ECO:0000256" key="4">
    <source>
        <dbReference type="ARBA" id="ARBA00038054"/>
    </source>
</evidence>
<keyword evidence="2" id="KW-0285">Flavoprotein</keyword>
<evidence type="ECO:0000313" key="6">
    <source>
        <dbReference type="EMBL" id="MDI9859432.1"/>
    </source>
</evidence>
<accession>A0ABT6Y784</accession>
<dbReference type="Proteomes" id="UP001236507">
    <property type="component" value="Unassembled WGS sequence"/>
</dbReference>
<keyword evidence="7" id="KW-1185">Reference proteome</keyword>
<dbReference type="EMBL" id="JASHIF010000008">
    <property type="protein sequence ID" value="MDI9859432.1"/>
    <property type="molecule type" value="Genomic_DNA"/>
</dbReference>
<dbReference type="RefSeq" id="WP_283344377.1">
    <property type="nucleotide sequence ID" value="NZ_JASHIF010000008.1"/>
</dbReference>
<proteinExistence type="inferred from homology"/>
<comment type="similarity">
    <text evidence="4">Belongs to the flavoredoxin family.</text>
</comment>
<dbReference type="SUPFAM" id="SSF50475">
    <property type="entry name" value="FMN-binding split barrel"/>
    <property type="match status" value="1"/>
</dbReference>
<reference evidence="6 7" key="1">
    <citation type="submission" date="2023-05" db="EMBL/GenBank/DDBJ databases">
        <title>Novel species of genus Flectobacillus isolated from stream in China.</title>
        <authorList>
            <person name="Lu H."/>
        </authorList>
    </citation>
    <scope>NUCLEOTIDE SEQUENCE [LARGE SCALE GENOMIC DNA]</scope>
    <source>
        <strain evidence="6 7">KCTC 42575</strain>
    </source>
</reference>
<dbReference type="InterPro" id="IPR012349">
    <property type="entry name" value="Split_barrel_FMN-bd"/>
</dbReference>
<evidence type="ECO:0000256" key="1">
    <source>
        <dbReference type="ARBA" id="ARBA00001917"/>
    </source>
</evidence>
<dbReference type="PANTHER" id="PTHR33798">
    <property type="entry name" value="FLAVOPROTEIN OXYGENASE"/>
    <property type="match status" value="1"/>
</dbReference>
<dbReference type="GO" id="GO:0016491">
    <property type="term" value="F:oxidoreductase activity"/>
    <property type="evidence" value="ECO:0007669"/>
    <property type="project" value="UniProtKB-KW"/>
</dbReference>
<comment type="caution">
    <text evidence="6">The sequence shown here is derived from an EMBL/GenBank/DDBJ whole genome shotgun (WGS) entry which is preliminary data.</text>
</comment>
<gene>
    <name evidence="6" type="ORF">QM524_09445</name>
</gene>
<evidence type="ECO:0000256" key="3">
    <source>
        <dbReference type="ARBA" id="ARBA00022643"/>
    </source>
</evidence>
<protein>
    <submittedName>
        <fullName evidence="6">Flavin reductase family protein</fullName>
        <ecNumber evidence="6">1.5.1.-</ecNumber>
    </submittedName>
</protein>
<feature type="domain" description="Flavin reductase like" evidence="5">
    <location>
        <begin position="20"/>
        <end position="173"/>
    </location>
</feature>
<evidence type="ECO:0000259" key="5">
    <source>
        <dbReference type="SMART" id="SM00903"/>
    </source>
</evidence>
<comment type="cofactor">
    <cofactor evidence="1">
        <name>FMN</name>
        <dbReference type="ChEBI" id="CHEBI:58210"/>
    </cofactor>
</comment>
<dbReference type="PANTHER" id="PTHR33798:SF5">
    <property type="entry name" value="FLAVIN REDUCTASE LIKE DOMAIN-CONTAINING PROTEIN"/>
    <property type="match status" value="1"/>
</dbReference>
<evidence type="ECO:0000256" key="2">
    <source>
        <dbReference type="ARBA" id="ARBA00022630"/>
    </source>
</evidence>
<dbReference type="InterPro" id="IPR002563">
    <property type="entry name" value="Flavin_Rdtase-like_dom"/>
</dbReference>
<dbReference type="Pfam" id="PF01613">
    <property type="entry name" value="Flavin_Reduct"/>
    <property type="match status" value="1"/>
</dbReference>
<evidence type="ECO:0000313" key="7">
    <source>
        <dbReference type="Proteomes" id="UP001236507"/>
    </source>
</evidence>
<name>A0ABT6Y784_9BACT</name>
<keyword evidence="3" id="KW-0288">FMN</keyword>
<sequence length="278" mass="30850">MLSLNPKDMAARVFYSYMTTSIAPRPIAFASTVDADGKVNLSPFSFFNIVGIDPPLLVFSPNNRGRDNSKKNTTENIEAFPEVVINLVDYAMVQQMSLSSCEFPKGTNEFIKAGFTEQASVLVKPPRVKEAPVQFECKVLEIKSYGTSNIAICEIVMAHIAENLLDEHGKIDQLKTDWVARMGADWYARITPEAMFEVPKPNVHLGVGVDSIPEFVKQSTIFDGNDFGKLGNESNLPSEEDSKNYLLNLEEKPSLTLAKTLLDQNKIQEAWAVILGLK</sequence>
<keyword evidence="6" id="KW-0560">Oxidoreductase</keyword>
<dbReference type="EC" id="1.5.1.-" evidence="6"/>